<dbReference type="PRINTS" id="PR00038">
    <property type="entry name" value="HTHLUXR"/>
</dbReference>
<dbReference type="InterPro" id="IPR011990">
    <property type="entry name" value="TPR-like_helical_dom_sf"/>
</dbReference>
<keyword evidence="3" id="KW-1185">Reference proteome</keyword>
<dbReference type="Proteomes" id="UP000316184">
    <property type="component" value="Unassembled WGS sequence"/>
</dbReference>
<dbReference type="InterPro" id="IPR058852">
    <property type="entry name" value="HTH_77"/>
</dbReference>
<evidence type="ECO:0000313" key="3">
    <source>
        <dbReference type="Proteomes" id="UP000316184"/>
    </source>
</evidence>
<dbReference type="Pfam" id="PF00196">
    <property type="entry name" value="GerE"/>
    <property type="match status" value="1"/>
</dbReference>
<dbReference type="OrthoDB" id="9812579at2"/>
<dbReference type="PANTHER" id="PTHR47691">
    <property type="entry name" value="REGULATOR-RELATED"/>
    <property type="match status" value="1"/>
</dbReference>
<dbReference type="SMART" id="SM00382">
    <property type="entry name" value="AAA"/>
    <property type="match status" value="1"/>
</dbReference>
<sequence>MTRCFGRSADAERLTGLLGESRLVTLVGAPGVGKTRLALELGGHSGFVALEAVSGSGAVPTAFASALGFAQETGSTTTDMITARLAEAEALLIVDNCEHLADAVAEFAHRLLLDCPRTRILATSRVGLGVSGEQLFRVPSLDGDSAALLFADRARLVRPDFVADAAVAQICGRLDGLPLAIELAAAWTRVLTPVQILHRLDTVLPMLAQAETFAGGDRHSTMEATVAWSYRLLSPEQKRLFGQLSVFVGGFDLAAAAAVAGVDVLDELTALVDHSLVVAQTAGGGMRYRLLEPIREYAAAVLGTDEERARARHAEHYRAVARRGDLGLRRGDRGRHLAAMSEEEGNLHSALRWARANDQARGLLMATSLAYFWELRGRINDGRAWLAEFLDAGTAEERARVEALTRLGRLAWRQWDHEEARRCFTECLDVARRLDDHQGIARGMRNLALAECPAGDLQRAADLCEQSIRLHSAQGDEIGCGWAWTVLGMVRAAERRWQDCDRACREALDMSREQRSTALEATAHLGIAFAAANLGDTSTHRRHVAAVLAGFSDGGPFMDDPDWLWAASGLAANEGRNRAALRLAGAARAVGRRGSRMPSTMMTFSDEAVERVTRQVGSRTAARLMSQGAAMTVEQLAAAALEHPDAADRPLSAREREVAVLVGDGLSNERIAAELVLSRRTVETHVEHLKQKLDLSGRNELMAWELSRRVETDEVG</sequence>
<dbReference type="CDD" id="cd06170">
    <property type="entry name" value="LuxR_C_like"/>
    <property type="match status" value="1"/>
</dbReference>
<protein>
    <submittedName>
        <fullName evidence="2">Putative ATPase</fullName>
    </submittedName>
</protein>
<dbReference type="Pfam" id="PF13424">
    <property type="entry name" value="TPR_12"/>
    <property type="match status" value="1"/>
</dbReference>
<dbReference type="PROSITE" id="PS50043">
    <property type="entry name" value="HTH_LUXR_2"/>
    <property type="match status" value="1"/>
</dbReference>
<dbReference type="GO" id="GO:0003677">
    <property type="term" value="F:DNA binding"/>
    <property type="evidence" value="ECO:0007669"/>
    <property type="project" value="InterPro"/>
</dbReference>
<name>A0A561U8Y2_9PSEU</name>
<reference evidence="2 3" key="1">
    <citation type="submission" date="2019-06" db="EMBL/GenBank/DDBJ databases">
        <title>Sequencing the genomes of 1000 actinobacteria strains.</title>
        <authorList>
            <person name="Klenk H.-P."/>
        </authorList>
    </citation>
    <scope>NUCLEOTIDE SEQUENCE [LARGE SCALE GENOMIC DNA]</scope>
    <source>
        <strain evidence="2 3">DSM 46699</strain>
    </source>
</reference>
<dbReference type="Gene3D" id="3.40.50.300">
    <property type="entry name" value="P-loop containing nucleotide triphosphate hydrolases"/>
    <property type="match status" value="1"/>
</dbReference>
<dbReference type="InterPro" id="IPR016032">
    <property type="entry name" value="Sig_transdc_resp-reg_C-effctor"/>
</dbReference>
<dbReference type="InterPro" id="IPR019734">
    <property type="entry name" value="TPR_rpt"/>
</dbReference>
<dbReference type="PRINTS" id="PR00364">
    <property type="entry name" value="DISEASERSIST"/>
</dbReference>
<feature type="domain" description="HTH luxR-type" evidence="1">
    <location>
        <begin position="644"/>
        <end position="709"/>
    </location>
</feature>
<dbReference type="SUPFAM" id="SSF46894">
    <property type="entry name" value="C-terminal effector domain of the bipartite response regulators"/>
    <property type="match status" value="1"/>
</dbReference>
<dbReference type="AlphaFoldDB" id="A0A561U8Y2"/>
<dbReference type="GO" id="GO:0006355">
    <property type="term" value="P:regulation of DNA-templated transcription"/>
    <property type="evidence" value="ECO:0007669"/>
    <property type="project" value="InterPro"/>
</dbReference>
<organism evidence="2 3">
    <name type="scientific">Saccharopolyspora dendranthemae</name>
    <dbReference type="NCBI Taxonomy" id="1181886"/>
    <lineage>
        <taxon>Bacteria</taxon>
        <taxon>Bacillati</taxon>
        <taxon>Actinomycetota</taxon>
        <taxon>Actinomycetes</taxon>
        <taxon>Pseudonocardiales</taxon>
        <taxon>Pseudonocardiaceae</taxon>
        <taxon>Saccharopolyspora</taxon>
    </lineage>
</organism>
<dbReference type="InterPro" id="IPR036388">
    <property type="entry name" value="WH-like_DNA-bd_sf"/>
</dbReference>
<dbReference type="SUPFAM" id="SSF52540">
    <property type="entry name" value="P-loop containing nucleoside triphosphate hydrolases"/>
    <property type="match status" value="1"/>
</dbReference>
<dbReference type="EMBL" id="VIWX01000002">
    <property type="protein sequence ID" value="TWF95822.1"/>
    <property type="molecule type" value="Genomic_DNA"/>
</dbReference>
<dbReference type="SMART" id="SM00421">
    <property type="entry name" value="HTH_LUXR"/>
    <property type="match status" value="1"/>
</dbReference>
<dbReference type="Gene3D" id="1.10.10.10">
    <property type="entry name" value="Winged helix-like DNA-binding domain superfamily/Winged helix DNA-binding domain"/>
    <property type="match status" value="1"/>
</dbReference>
<dbReference type="InterPro" id="IPR027417">
    <property type="entry name" value="P-loop_NTPase"/>
</dbReference>
<comment type="caution">
    <text evidence="2">The sequence shown here is derived from an EMBL/GenBank/DDBJ whole genome shotgun (WGS) entry which is preliminary data.</text>
</comment>
<dbReference type="Gene3D" id="1.25.40.10">
    <property type="entry name" value="Tetratricopeptide repeat domain"/>
    <property type="match status" value="1"/>
</dbReference>
<dbReference type="RefSeq" id="WP_145739032.1">
    <property type="nucleotide sequence ID" value="NZ_VIWX01000002.1"/>
</dbReference>
<dbReference type="Pfam" id="PF25872">
    <property type="entry name" value="HTH_77"/>
    <property type="match status" value="1"/>
</dbReference>
<dbReference type="PROSITE" id="PS00622">
    <property type="entry name" value="HTH_LUXR_1"/>
    <property type="match status" value="1"/>
</dbReference>
<dbReference type="PANTHER" id="PTHR47691:SF3">
    <property type="entry name" value="HTH-TYPE TRANSCRIPTIONAL REGULATOR RV0890C-RELATED"/>
    <property type="match status" value="1"/>
</dbReference>
<evidence type="ECO:0000259" key="1">
    <source>
        <dbReference type="PROSITE" id="PS50043"/>
    </source>
</evidence>
<dbReference type="SUPFAM" id="SSF48452">
    <property type="entry name" value="TPR-like"/>
    <property type="match status" value="1"/>
</dbReference>
<dbReference type="InterPro" id="IPR003593">
    <property type="entry name" value="AAA+_ATPase"/>
</dbReference>
<proteinExistence type="predicted"/>
<evidence type="ECO:0000313" key="2">
    <source>
        <dbReference type="EMBL" id="TWF95822.1"/>
    </source>
</evidence>
<dbReference type="SMART" id="SM00028">
    <property type="entry name" value="TPR"/>
    <property type="match status" value="3"/>
</dbReference>
<dbReference type="InterPro" id="IPR000792">
    <property type="entry name" value="Tscrpt_reg_LuxR_C"/>
</dbReference>
<gene>
    <name evidence="2" type="ORF">FHU35_12822</name>
</gene>
<accession>A0A561U8Y2</accession>